<organism evidence="1 2">
    <name type="scientific">Parascaris equorum</name>
    <name type="common">Equine roundworm</name>
    <dbReference type="NCBI Taxonomy" id="6256"/>
    <lineage>
        <taxon>Eukaryota</taxon>
        <taxon>Metazoa</taxon>
        <taxon>Ecdysozoa</taxon>
        <taxon>Nematoda</taxon>
        <taxon>Chromadorea</taxon>
        <taxon>Rhabditida</taxon>
        <taxon>Spirurina</taxon>
        <taxon>Ascaridomorpha</taxon>
        <taxon>Ascaridoidea</taxon>
        <taxon>Ascarididae</taxon>
        <taxon>Parascaris</taxon>
    </lineage>
</organism>
<sequence>MRSIGTHNSTAYTFHLFASKAISNNLLIDSGKKICDKDQQPKR</sequence>
<dbReference type="WBParaSite" id="PEQ_0001060101-mRNA-1">
    <property type="protein sequence ID" value="PEQ_0001060101-mRNA-1"/>
    <property type="gene ID" value="PEQ_0001060101"/>
</dbReference>
<keyword evidence="1" id="KW-1185">Reference proteome</keyword>
<evidence type="ECO:0000313" key="2">
    <source>
        <dbReference type="WBParaSite" id="PEQ_0001060101-mRNA-1"/>
    </source>
</evidence>
<reference evidence="2" key="1">
    <citation type="submission" date="2022-11" db="UniProtKB">
        <authorList>
            <consortium name="WormBaseParasite"/>
        </authorList>
    </citation>
    <scope>IDENTIFICATION</scope>
</reference>
<evidence type="ECO:0000313" key="1">
    <source>
        <dbReference type="Proteomes" id="UP000887564"/>
    </source>
</evidence>
<name>A0A914S8U7_PAREQ</name>
<dbReference type="AlphaFoldDB" id="A0A914S8U7"/>
<accession>A0A914S8U7</accession>
<dbReference type="Proteomes" id="UP000887564">
    <property type="component" value="Unplaced"/>
</dbReference>
<protein>
    <submittedName>
        <fullName evidence="2">Uncharacterized protein</fullName>
    </submittedName>
</protein>
<proteinExistence type="predicted"/>